<keyword evidence="1" id="KW-0175">Coiled coil</keyword>
<protein>
    <submittedName>
        <fullName evidence="2">Uncharacterized protein</fullName>
    </submittedName>
</protein>
<evidence type="ECO:0000313" key="3">
    <source>
        <dbReference type="Proteomes" id="UP000193090"/>
    </source>
</evidence>
<dbReference type="Proteomes" id="UP000193090">
    <property type="component" value="Unassembled WGS sequence"/>
</dbReference>
<keyword evidence="3" id="KW-1185">Reference proteome</keyword>
<sequence length="143" mass="16178">MIPLSEVLSELAERVKRFEDSFTDTAEKGKAALQSRRQELEDEFERKKEEFDDTIAQAQEGSRSWWAETRTAVERQVTAMRTDFDQWQKDLKGKNAERAAENAEENASAAMALANYFLNAAEWAAVQARLARAEADEPSSATD</sequence>
<dbReference type="STRING" id="1798.AWC30_08490"/>
<dbReference type="OrthoDB" id="4565845at2"/>
<reference evidence="2 3" key="1">
    <citation type="submission" date="2016-01" db="EMBL/GenBank/DDBJ databases">
        <title>The new phylogeny of the genus Mycobacterium.</title>
        <authorList>
            <person name="Tarcisio F."/>
            <person name="Conor M."/>
            <person name="Antonella G."/>
            <person name="Elisabetta G."/>
            <person name="Giulia F.S."/>
            <person name="Sara T."/>
            <person name="Anna F."/>
            <person name="Clotilde B."/>
            <person name="Roberto B."/>
            <person name="Veronica D.S."/>
            <person name="Fabio R."/>
            <person name="Monica P."/>
            <person name="Olivier J."/>
            <person name="Enrico T."/>
            <person name="Nicola S."/>
        </authorList>
    </citation>
    <scope>NUCLEOTIDE SEQUENCE [LARGE SCALE GENOMIC DNA]</scope>
    <source>
        <strain evidence="2 3">DSM 44153</strain>
    </source>
</reference>
<organism evidence="2 3">
    <name type="scientific">Mycolicibacillus trivialis</name>
    <dbReference type="NCBI Taxonomy" id="1798"/>
    <lineage>
        <taxon>Bacteria</taxon>
        <taxon>Bacillati</taxon>
        <taxon>Actinomycetota</taxon>
        <taxon>Actinomycetes</taxon>
        <taxon>Mycobacteriales</taxon>
        <taxon>Mycobacteriaceae</taxon>
        <taxon>Mycolicibacillus</taxon>
    </lineage>
</organism>
<dbReference type="EMBL" id="LQPZ01000017">
    <property type="protein sequence ID" value="ORX05848.1"/>
    <property type="molecule type" value="Genomic_DNA"/>
</dbReference>
<proteinExistence type="predicted"/>
<gene>
    <name evidence="2" type="ORF">AWC30_08490</name>
</gene>
<feature type="coiled-coil region" evidence="1">
    <location>
        <begin position="23"/>
        <end position="57"/>
    </location>
</feature>
<dbReference type="AlphaFoldDB" id="A0A1X2ELG5"/>
<evidence type="ECO:0000313" key="2">
    <source>
        <dbReference type="EMBL" id="ORX05848.1"/>
    </source>
</evidence>
<accession>A0A1X2ELG5</accession>
<dbReference type="RefSeq" id="WP_085109688.1">
    <property type="nucleotide sequence ID" value="NZ_JACKSN010000019.1"/>
</dbReference>
<evidence type="ECO:0000256" key="1">
    <source>
        <dbReference type="SAM" id="Coils"/>
    </source>
</evidence>
<name>A0A1X2ELG5_9MYCO</name>
<comment type="caution">
    <text evidence="2">The sequence shown here is derived from an EMBL/GenBank/DDBJ whole genome shotgun (WGS) entry which is preliminary data.</text>
</comment>